<evidence type="ECO:0000313" key="1">
    <source>
        <dbReference type="EMBL" id="KAJ1100819.1"/>
    </source>
</evidence>
<proteinExistence type="predicted"/>
<name>A0AAV7ME95_PLEWA</name>
<keyword evidence="2" id="KW-1185">Reference proteome</keyword>
<organism evidence="1 2">
    <name type="scientific">Pleurodeles waltl</name>
    <name type="common">Iberian ribbed newt</name>
    <dbReference type="NCBI Taxonomy" id="8319"/>
    <lineage>
        <taxon>Eukaryota</taxon>
        <taxon>Metazoa</taxon>
        <taxon>Chordata</taxon>
        <taxon>Craniata</taxon>
        <taxon>Vertebrata</taxon>
        <taxon>Euteleostomi</taxon>
        <taxon>Amphibia</taxon>
        <taxon>Batrachia</taxon>
        <taxon>Caudata</taxon>
        <taxon>Salamandroidea</taxon>
        <taxon>Salamandridae</taxon>
        <taxon>Pleurodelinae</taxon>
        <taxon>Pleurodeles</taxon>
    </lineage>
</organism>
<dbReference type="AlphaFoldDB" id="A0AAV7ME95"/>
<dbReference type="Proteomes" id="UP001066276">
    <property type="component" value="Chromosome 10"/>
</dbReference>
<gene>
    <name evidence="1" type="ORF">NDU88_005894</name>
</gene>
<comment type="caution">
    <text evidence="1">The sequence shown here is derived from an EMBL/GenBank/DDBJ whole genome shotgun (WGS) entry which is preliminary data.</text>
</comment>
<accession>A0AAV7ME95</accession>
<evidence type="ECO:0000313" key="2">
    <source>
        <dbReference type="Proteomes" id="UP001066276"/>
    </source>
</evidence>
<dbReference type="EMBL" id="JANPWB010000014">
    <property type="protein sequence ID" value="KAJ1100819.1"/>
    <property type="molecule type" value="Genomic_DNA"/>
</dbReference>
<protein>
    <submittedName>
        <fullName evidence="1">Uncharacterized protein</fullName>
    </submittedName>
</protein>
<reference evidence="1" key="1">
    <citation type="journal article" date="2022" name="bioRxiv">
        <title>Sequencing and chromosome-scale assembly of the giantPleurodeles waltlgenome.</title>
        <authorList>
            <person name="Brown T."/>
            <person name="Elewa A."/>
            <person name="Iarovenko S."/>
            <person name="Subramanian E."/>
            <person name="Araus A.J."/>
            <person name="Petzold A."/>
            <person name="Susuki M."/>
            <person name="Suzuki K.-i.T."/>
            <person name="Hayashi T."/>
            <person name="Toyoda A."/>
            <person name="Oliveira C."/>
            <person name="Osipova E."/>
            <person name="Leigh N.D."/>
            <person name="Simon A."/>
            <person name="Yun M.H."/>
        </authorList>
    </citation>
    <scope>NUCLEOTIDE SEQUENCE</scope>
    <source>
        <strain evidence="1">20211129_DDA</strain>
        <tissue evidence="1">Liver</tissue>
    </source>
</reference>
<sequence>MHLGICLLPHGLLRSVIEQTISDVLAAAAGVTRFIRLLSHAVKTNMAPKTIRNLGDKSEGVKTTRIGRDKGETVGANKRLTSITGKAAGKNTLGLMKDAKMSDSTTPRRKLS</sequence>